<comment type="caution">
    <text evidence="1">The sequence shown here is derived from an EMBL/GenBank/DDBJ whole genome shotgun (WGS) entry which is preliminary data.</text>
</comment>
<accession>A0ABQ6BDX4</accession>
<gene>
    <name evidence="1" type="ORF">GCM10007857_70830</name>
</gene>
<organism evidence="1 2">
    <name type="scientific">Bradyrhizobium iriomotense</name>
    <dbReference type="NCBI Taxonomy" id="441950"/>
    <lineage>
        <taxon>Bacteria</taxon>
        <taxon>Pseudomonadati</taxon>
        <taxon>Pseudomonadota</taxon>
        <taxon>Alphaproteobacteria</taxon>
        <taxon>Hyphomicrobiales</taxon>
        <taxon>Nitrobacteraceae</taxon>
        <taxon>Bradyrhizobium</taxon>
    </lineage>
</organism>
<name>A0ABQ6BDX4_9BRAD</name>
<sequence length="85" mass="9345">MCNAISSDNAVSIPGSAQSYCNFVLSGAPIRDFLRHSFRRARNRAHVREAMPGVRPRLLRPDKGTLAVDFNDFEGAETRLAANLA</sequence>
<protein>
    <submittedName>
        <fullName evidence="1">Uncharacterized protein</fullName>
    </submittedName>
</protein>
<reference evidence="2" key="1">
    <citation type="journal article" date="2019" name="Int. J. Syst. Evol. Microbiol.">
        <title>The Global Catalogue of Microorganisms (GCM) 10K type strain sequencing project: providing services to taxonomists for standard genome sequencing and annotation.</title>
        <authorList>
            <consortium name="The Broad Institute Genomics Platform"/>
            <consortium name="The Broad Institute Genome Sequencing Center for Infectious Disease"/>
            <person name="Wu L."/>
            <person name="Ma J."/>
        </authorList>
    </citation>
    <scope>NUCLEOTIDE SEQUENCE [LARGE SCALE GENOMIC DNA]</scope>
    <source>
        <strain evidence="2">NBRC 102520</strain>
    </source>
</reference>
<keyword evidence="2" id="KW-1185">Reference proteome</keyword>
<dbReference type="EMBL" id="BSOW01000033">
    <property type="protein sequence ID" value="GLR90368.1"/>
    <property type="molecule type" value="Genomic_DNA"/>
</dbReference>
<dbReference type="Proteomes" id="UP001156905">
    <property type="component" value="Unassembled WGS sequence"/>
</dbReference>
<evidence type="ECO:0000313" key="2">
    <source>
        <dbReference type="Proteomes" id="UP001156905"/>
    </source>
</evidence>
<proteinExistence type="predicted"/>
<evidence type="ECO:0000313" key="1">
    <source>
        <dbReference type="EMBL" id="GLR90368.1"/>
    </source>
</evidence>